<evidence type="ECO:0000313" key="3">
    <source>
        <dbReference type="Proteomes" id="UP000280296"/>
    </source>
</evidence>
<dbReference type="Gene3D" id="2.60.120.560">
    <property type="entry name" value="Exo-inulinase, domain 1"/>
    <property type="match status" value="1"/>
</dbReference>
<comment type="caution">
    <text evidence="2">The sequence shown here is derived from an EMBL/GenBank/DDBJ whole genome shotgun (WGS) entry which is preliminary data.</text>
</comment>
<evidence type="ECO:0000259" key="1">
    <source>
        <dbReference type="Pfam" id="PF06439"/>
    </source>
</evidence>
<dbReference type="AlphaFoldDB" id="A0A432MH00"/>
<dbReference type="Proteomes" id="UP000280296">
    <property type="component" value="Unassembled WGS sequence"/>
</dbReference>
<evidence type="ECO:0000313" key="2">
    <source>
        <dbReference type="EMBL" id="RUL86207.1"/>
    </source>
</evidence>
<dbReference type="RefSeq" id="WP_126726606.1">
    <property type="nucleotide sequence ID" value="NZ_RYZH01000033.1"/>
</dbReference>
<dbReference type="GO" id="GO:0016787">
    <property type="term" value="F:hydrolase activity"/>
    <property type="evidence" value="ECO:0007669"/>
    <property type="project" value="InterPro"/>
</dbReference>
<protein>
    <submittedName>
        <fullName evidence="2">DUF1080 domain-containing protein</fullName>
    </submittedName>
</protein>
<proteinExistence type="predicted"/>
<gene>
    <name evidence="2" type="ORF">TsocGM_16740</name>
</gene>
<dbReference type="EMBL" id="RYZH01000033">
    <property type="protein sequence ID" value="RUL86207.1"/>
    <property type="molecule type" value="Genomic_DNA"/>
</dbReference>
<dbReference type="InterPro" id="IPR010496">
    <property type="entry name" value="AL/BT2_dom"/>
</dbReference>
<sequence>MMSPALPCLIAVALLGGDDAPTSVQEGDAGLLPLFDGVSLDGWERFGGRNPEAWRVEDGAIVMDGEGGGWIGTRRDYGDFELRLRFRIVEPGSNSGVYLRAPADTSHISRTGMEIQILDDPHPRYASIQPWQRCGSLYHVAPAEPGHLKPVGEWNDLAIRLEGPRLAILLNGATVVDDRLDQHPELEEEHTGLKRTAGRIGLQCHDGRVEFKDLSVRELGSPRADGG</sequence>
<reference evidence="2 3" key="1">
    <citation type="submission" date="2018-12" db="EMBL/GenBank/DDBJ databases">
        <authorList>
            <person name="Toschakov S.V."/>
        </authorList>
    </citation>
    <scope>NUCLEOTIDE SEQUENCE [LARGE SCALE GENOMIC DNA]</scope>
    <source>
        <strain evidence="2 3">GM2012</strain>
    </source>
</reference>
<accession>A0A432MH00</accession>
<keyword evidence="3" id="KW-1185">Reference proteome</keyword>
<dbReference type="OrthoDB" id="9814708at2"/>
<organism evidence="2 3">
    <name type="scientific">Tautonia sociabilis</name>
    <dbReference type="NCBI Taxonomy" id="2080755"/>
    <lineage>
        <taxon>Bacteria</taxon>
        <taxon>Pseudomonadati</taxon>
        <taxon>Planctomycetota</taxon>
        <taxon>Planctomycetia</taxon>
        <taxon>Isosphaerales</taxon>
        <taxon>Isosphaeraceae</taxon>
        <taxon>Tautonia</taxon>
    </lineage>
</organism>
<feature type="domain" description="3-keto-alpha-glucoside-1,2-lyase/3-keto-2-hydroxy-glucal hydratase" evidence="1">
    <location>
        <begin position="33"/>
        <end position="217"/>
    </location>
</feature>
<dbReference type="Pfam" id="PF06439">
    <property type="entry name" value="3keto-disac_hyd"/>
    <property type="match status" value="1"/>
</dbReference>
<name>A0A432MH00_9BACT</name>
<reference evidence="2 3" key="2">
    <citation type="submission" date="2019-01" db="EMBL/GenBank/DDBJ databases">
        <title>Tautonia sociabilis, a novel thermotolerant planctomycete of Isosphaeraceae family, isolated from a 4000 m deep subterranean habitat.</title>
        <authorList>
            <person name="Kovaleva O.L."/>
            <person name="Elcheninov A.G."/>
            <person name="Van Heerden E."/>
            <person name="Toshchakov S.V."/>
            <person name="Novikov A."/>
            <person name="Bonch-Osmolovskaya E.A."/>
            <person name="Kublanov I.V."/>
        </authorList>
    </citation>
    <scope>NUCLEOTIDE SEQUENCE [LARGE SCALE GENOMIC DNA]</scope>
    <source>
        <strain evidence="2 3">GM2012</strain>
    </source>
</reference>